<reference evidence="1" key="1">
    <citation type="submission" date="2018-05" db="EMBL/GenBank/DDBJ databases">
        <authorList>
            <person name="Lanie J.A."/>
            <person name="Ng W.-L."/>
            <person name="Kazmierczak K.M."/>
            <person name="Andrzejewski T.M."/>
            <person name="Davidsen T.M."/>
            <person name="Wayne K.J."/>
            <person name="Tettelin H."/>
            <person name="Glass J.I."/>
            <person name="Rusch D."/>
            <person name="Podicherti R."/>
            <person name="Tsui H.-C.T."/>
            <person name="Winkler M.E."/>
        </authorList>
    </citation>
    <scope>NUCLEOTIDE SEQUENCE</scope>
</reference>
<organism evidence="1">
    <name type="scientific">marine metagenome</name>
    <dbReference type="NCBI Taxonomy" id="408172"/>
    <lineage>
        <taxon>unclassified sequences</taxon>
        <taxon>metagenomes</taxon>
        <taxon>ecological metagenomes</taxon>
    </lineage>
</organism>
<dbReference type="AlphaFoldDB" id="A0A382AFW9"/>
<accession>A0A382AFW9</accession>
<protein>
    <submittedName>
        <fullName evidence="1">Uncharacterized protein</fullName>
    </submittedName>
</protein>
<gene>
    <name evidence="1" type="ORF">METZ01_LOCUS152731</name>
</gene>
<dbReference type="EMBL" id="UINC01025034">
    <property type="protein sequence ID" value="SVA99877.1"/>
    <property type="molecule type" value="Genomic_DNA"/>
</dbReference>
<name>A0A382AFW9_9ZZZZ</name>
<evidence type="ECO:0000313" key="1">
    <source>
        <dbReference type="EMBL" id="SVA99877.1"/>
    </source>
</evidence>
<sequence length="394" mass="44474">MKNKIWPKIFIFVFFIPYFLTPSPSQAFYKKKVLVGQFQDPAGWNKPYHPGNIIEKLLVQELTRKKRVQLVSISGNMKGSIDNHDKSPDKESMESAIYDSWKMDFPGIISIQGPGPKMEKPMQNMDRMDDHMDMGPPWPVGMGRVPQKASLTEIRGTVIKFLPDMKKENLAGSDSLGSIKRENAELQVHVQLVQNKTGRILFEKTFKAFSSAGTGPFSMEMLNLENRQGKFVLSSMNYALDYLKREMGSFIIDKLDSLMLEGEIIAINKKEIISQKSQKGEIEEEILVNLGSKNGVRIGDLFKVHSIGLGLHDPFTGSDLGDIYVRTGVIQILHAWEGFSKAISLGGKNYKIGFLIRSITALGESKLPSTTRKFIKSEEEKVPWWEFHGIRAVD</sequence>
<proteinExistence type="predicted"/>